<keyword evidence="3" id="KW-0206">Cytoskeleton</keyword>
<dbReference type="EMBL" id="JARIHO010000002">
    <property type="protein sequence ID" value="KAJ7366703.1"/>
    <property type="molecule type" value="Genomic_DNA"/>
</dbReference>
<dbReference type="InterPro" id="IPR051756">
    <property type="entry name" value="Centrosomal_MT-associated"/>
</dbReference>
<dbReference type="InterPro" id="IPR024957">
    <property type="entry name" value="Cep57_MT-bd_dom"/>
</dbReference>
<comment type="subcellular location">
    <subcellularLocation>
        <location evidence="1">Cytoplasm</location>
        <location evidence="1">Cytoskeleton</location>
        <location evidence="1">Microtubule organizing center</location>
    </subcellularLocation>
</comment>
<dbReference type="InterPro" id="IPR025925">
    <property type="entry name" value="PPC89_CLD"/>
</dbReference>
<accession>A0AAD7ARP8</accession>
<dbReference type="PANTHER" id="PTHR19336">
    <property type="entry name" value="UNCHARACTERIZED DUF1167"/>
    <property type="match status" value="1"/>
</dbReference>
<feature type="compositionally biased region" description="Pro residues" evidence="5">
    <location>
        <begin position="723"/>
        <end position="732"/>
    </location>
</feature>
<dbReference type="Proteomes" id="UP001218218">
    <property type="component" value="Unassembled WGS sequence"/>
</dbReference>
<dbReference type="Pfam" id="PF14197">
    <property type="entry name" value="Cep57_CLD_2"/>
    <property type="match status" value="1"/>
</dbReference>
<feature type="coiled-coil region" evidence="4">
    <location>
        <begin position="477"/>
        <end position="532"/>
    </location>
</feature>
<name>A0AAD7ARP8_9AGAR</name>
<evidence type="ECO:0000259" key="7">
    <source>
        <dbReference type="Pfam" id="PF14197"/>
    </source>
</evidence>
<keyword evidence="2" id="KW-0963">Cytoplasm</keyword>
<feature type="region of interest" description="Disordered" evidence="5">
    <location>
        <begin position="417"/>
        <end position="448"/>
    </location>
</feature>
<evidence type="ECO:0000256" key="3">
    <source>
        <dbReference type="ARBA" id="ARBA00023212"/>
    </source>
</evidence>
<dbReference type="PANTHER" id="PTHR19336:SF9">
    <property type="entry name" value="SPINDLE POLE BODY PROTEIN PPC89"/>
    <property type="match status" value="1"/>
</dbReference>
<feature type="domain" description="Cep57 centrosome microtubule-binding" evidence="6">
    <location>
        <begin position="863"/>
        <end position="932"/>
    </location>
</feature>
<feature type="compositionally biased region" description="Acidic residues" evidence="5">
    <location>
        <begin position="596"/>
        <end position="614"/>
    </location>
</feature>
<proteinExistence type="predicted"/>
<comment type="caution">
    <text evidence="8">The sequence shown here is derived from an EMBL/GenBank/DDBJ whole genome shotgun (WGS) entry which is preliminary data.</text>
</comment>
<feature type="compositionally biased region" description="Basic and acidic residues" evidence="5">
    <location>
        <begin position="658"/>
        <end position="675"/>
    </location>
</feature>
<evidence type="ECO:0000256" key="2">
    <source>
        <dbReference type="ARBA" id="ARBA00022490"/>
    </source>
</evidence>
<feature type="region of interest" description="Disordered" evidence="5">
    <location>
        <begin position="166"/>
        <end position="326"/>
    </location>
</feature>
<evidence type="ECO:0008006" key="10">
    <source>
        <dbReference type="Google" id="ProtNLM"/>
    </source>
</evidence>
<organism evidence="8 9">
    <name type="scientific">Mycena albidolilacea</name>
    <dbReference type="NCBI Taxonomy" id="1033008"/>
    <lineage>
        <taxon>Eukaryota</taxon>
        <taxon>Fungi</taxon>
        <taxon>Dikarya</taxon>
        <taxon>Basidiomycota</taxon>
        <taxon>Agaricomycotina</taxon>
        <taxon>Agaricomycetes</taxon>
        <taxon>Agaricomycetidae</taxon>
        <taxon>Agaricales</taxon>
        <taxon>Marasmiineae</taxon>
        <taxon>Mycenaceae</taxon>
        <taxon>Mycena</taxon>
    </lineage>
</organism>
<feature type="compositionally biased region" description="Polar residues" evidence="5">
    <location>
        <begin position="641"/>
        <end position="656"/>
    </location>
</feature>
<feature type="compositionally biased region" description="Basic and acidic residues" evidence="5">
    <location>
        <begin position="290"/>
        <end position="300"/>
    </location>
</feature>
<dbReference type="AlphaFoldDB" id="A0AAD7ARP8"/>
<evidence type="ECO:0000256" key="1">
    <source>
        <dbReference type="ARBA" id="ARBA00004267"/>
    </source>
</evidence>
<feature type="region of interest" description="Disordered" evidence="5">
    <location>
        <begin position="814"/>
        <end position="857"/>
    </location>
</feature>
<reference evidence="8" key="1">
    <citation type="submission" date="2023-03" db="EMBL/GenBank/DDBJ databases">
        <title>Massive genome expansion in bonnet fungi (Mycena s.s.) driven by repeated elements and novel gene families across ecological guilds.</title>
        <authorList>
            <consortium name="Lawrence Berkeley National Laboratory"/>
            <person name="Harder C.B."/>
            <person name="Miyauchi S."/>
            <person name="Viragh M."/>
            <person name="Kuo A."/>
            <person name="Thoen E."/>
            <person name="Andreopoulos B."/>
            <person name="Lu D."/>
            <person name="Skrede I."/>
            <person name="Drula E."/>
            <person name="Henrissat B."/>
            <person name="Morin E."/>
            <person name="Kohler A."/>
            <person name="Barry K."/>
            <person name="LaButti K."/>
            <person name="Morin E."/>
            <person name="Salamov A."/>
            <person name="Lipzen A."/>
            <person name="Mereny Z."/>
            <person name="Hegedus B."/>
            <person name="Baldrian P."/>
            <person name="Stursova M."/>
            <person name="Weitz H."/>
            <person name="Taylor A."/>
            <person name="Grigoriev I.V."/>
            <person name="Nagy L.G."/>
            <person name="Martin F."/>
            <person name="Kauserud H."/>
        </authorList>
    </citation>
    <scope>NUCLEOTIDE SEQUENCE</scope>
    <source>
        <strain evidence="8">CBHHK002</strain>
    </source>
</reference>
<feature type="compositionally biased region" description="Acidic residues" evidence="5">
    <location>
        <begin position="815"/>
        <end position="832"/>
    </location>
</feature>
<protein>
    <recommendedName>
        <fullName evidence="10">Cep57 centrosome microtubule-binding domain-containing protein</fullName>
    </recommendedName>
</protein>
<feature type="compositionally biased region" description="Low complexity" evidence="5">
    <location>
        <begin position="710"/>
        <end position="720"/>
    </location>
</feature>
<feature type="compositionally biased region" description="Low complexity" evidence="5">
    <location>
        <begin position="676"/>
        <end position="686"/>
    </location>
</feature>
<feature type="coiled-coil region" evidence="4">
    <location>
        <begin position="377"/>
        <end position="411"/>
    </location>
</feature>
<feature type="compositionally biased region" description="Basic and acidic residues" evidence="5">
    <location>
        <begin position="833"/>
        <end position="848"/>
    </location>
</feature>
<feature type="domain" description="PPC89 centrosome localisation" evidence="7">
    <location>
        <begin position="466"/>
        <end position="537"/>
    </location>
</feature>
<feature type="region of interest" description="Disordered" evidence="5">
    <location>
        <begin position="540"/>
        <end position="764"/>
    </location>
</feature>
<evidence type="ECO:0000313" key="8">
    <source>
        <dbReference type="EMBL" id="KAJ7366703.1"/>
    </source>
</evidence>
<dbReference type="GO" id="GO:0005815">
    <property type="term" value="C:microtubule organizing center"/>
    <property type="evidence" value="ECO:0007669"/>
    <property type="project" value="UniProtKB-SubCell"/>
</dbReference>
<evidence type="ECO:0000256" key="5">
    <source>
        <dbReference type="SAM" id="MobiDB-lite"/>
    </source>
</evidence>
<dbReference type="Pfam" id="PF06657">
    <property type="entry name" value="Cep57_MT_bd"/>
    <property type="match status" value="1"/>
</dbReference>
<gene>
    <name evidence="8" type="ORF">DFH08DRAFT_764060</name>
</gene>
<dbReference type="GO" id="GO:0008017">
    <property type="term" value="F:microtubule binding"/>
    <property type="evidence" value="ECO:0007669"/>
    <property type="project" value="InterPro"/>
</dbReference>
<feature type="compositionally biased region" description="Low complexity" evidence="5">
    <location>
        <begin position="200"/>
        <end position="212"/>
    </location>
</feature>
<evidence type="ECO:0000256" key="4">
    <source>
        <dbReference type="SAM" id="Coils"/>
    </source>
</evidence>
<feature type="compositionally biased region" description="Acidic residues" evidence="5">
    <location>
        <begin position="565"/>
        <end position="587"/>
    </location>
</feature>
<keyword evidence="4" id="KW-0175">Coiled coil</keyword>
<sequence>MKRHSKSGVLDISIPGDKLEHDRIQLEHNLQHTDLSLHLSSQDDDTVEYARHNSVPSAFPDFISFDQRSRDNFDGDMHSQLHAWSYRTGDDEDGISPYGGNTISTAAHHASALTLSAGLGGRGGRREISLSGAEYDPDRPLHDMLAAVDPKLSMFDMDPSRSRYEHAFDSIPSPGRLDRVLQSGHAPLSSRSRSVRIRSPHSSGTSSASSDSDSSRPRLADALQRVSFSPKRPRSPHAPHHPNHRHAQVPPSPLTRPIDDSHNVPTPRPNRRSAPPVSPPSQFTKAARGLARDLIEEQQDRNPFSDIANRIETGKGDTTRRSAHSKSHVYLPDVTGLTSAVESPAKPGGYNGYPVDDRPRDSEARLLSTLSVVQTQLHQLEEENSISRRRVRELEYELEVCKREVVRERTRILERDEVSMRQQQQDNARAKGKGKARAAAGHDASIDEQQDIGERYREVVEEKKALESLISTLRTHLTRLTSELSSHQELLTELRKLRERDSRALREKGAEIDRLRQEVEQLAGEVEVLRGVVEEGLRERRSLREETDEPSGVQSGPDVGMSVDRDDDNDELTHDEDGEQEKDEEPLDDRSSVVGADDDDSDDSDSDSDSEAEPFDPISIMGSSREGAVGGRTMLTDHATRGSSPNFGNATATTSRFLGEDELLRIAADVEERRSNLSSGSGSVSGSHRERERARAPTPRNRQRRPPTPTVRAGPSQPRKPSQHPPRPPVPTPSRARGHHPQDTKTDPATTPFPQIRGPQLEQLFFSAPEHNARTCTVCCRRRGPETRVRGRDAAEWLPSRMERDFRARMREVGESEADEDEGFVEGAAEEEAAARELKREGKRREPGDGDVNYEAAARKVGLPPQTVVARVIRELEDDFTHYKSVYCELADQYKEMDAVSDVPRRNMLAKHLREVVDILEQKGDQIASLYDCLTFKDKPVPVRSGRR</sequence>
<evidence type="ECO:0000259" key="6">
    <source>
        <dbReference type="Pfam" id="PF06657"/>
    </source>
</evidence>
<evidence type="ECO:0000313" key="9">
    <source>
        <dbReference type="Proteomes" id="UP001218218"/>
    </source>
</evidence>
<keyword evidence="9" id="KW-1185">Reference proteome</keyword>
<feature type="compositionally biased region" description="Basic residues" evidence="5">
    <location>
        <begin position="231"/>
        <end position="247"/>
    </location>
</feature>